<dbReference type="OrthoDB" id="9771846at2"/>
<feature type="domain" description="Glycosyltransferase 2-like" evidence="4">
    <location>
        <begin position="10"/>
        <end position="156"/>
    </location>
</feature>
<dbReference type="AlphaFoldDB" id="A0A2P8C8N4"/>
<evidence type="ECO:0000259" key="4">
    <source>
        <dbReference type="Pfam" id="PF00535"/>
    </source>
</evidence>
<dbReference type="SUPFAM" id="SSF53448">
    <property type="entry name" value="Nucleotide-diphospho-sugar transferases"/>
    <property type="match status" value="1"/>
</dbReference>
<evidence type="ECO:0000313" key="7">
    <source>
        <dbReference type="Proteomes" id="UP000240621"/>
    </source>
</evidence>
<organism evidence="6 7">
    <name type="scientific">Prolixibacter denitrificans</name>
    <dbReference type="NCBI Taxonomy" id="1541063"/>
    <lineage>
        <taxon>Bacteria</taxon>
        <taxon>Pseudomonadati</taxon>
        <taxon>Bacteroidota</taxon>
        <taxon>Bacteroidia</taxon>
        <taxon>Marinilabiliales</taxon>
        <taxon>Prolixibacteraceae</taxon>
        <taxon>Prolixibacter</taxon>
    </lineage>
</organism>
<reference evidence="5 8" key="2">
    <citation type="submission" date="2019-10" db="EMBL/GenBank/DDBJ databases">
        <title>Prolixibacter strains distinguished by the presence of nitrate reductase genes were adept at nitrate-dependent anaerobic corrosion of metallic iron and carbon steel.</title>
        <authorList>
            <person name="Iino T."/>
            <person name="Shono N."/>
            <person name="Ito K."/>
            <person name="Nakamura R."/>
            <person name="Sueoka K."/>
            <person name="Harayama S."/>
            <person name="Ohkuma M."/>
        </authorList>
    </citation>
    <scope>NUCLEOTIDE SEQUENCE [LARGE SCALE GENOMIC DNA]</scope>
    <source>
        <strain evidence="5 8">MIC1-1</strain>
    </source>
</reference>
<dbReference type="EMBL" id="PYGC01000010">
    <property type="protein sequence ID" value="PSK81324.1"/>
    <property type="molecule type" value="Genomic_DNA"/>
</dbReference>
<sequence>MLQKEPSIGVVIVNYVTYSDTITYVRDVLLQQRDISLEIVIIDNDSPNESYRKLQGHFATNEQVTVIQNETNEGYARANNRGIRYLEKQAVDYILVSNNDVSFSDTQLLSKLVGWYQTLESPAFISPVMHVRGQMSKRNSAWRLPDKRKEILGATRIIKGLAVPYLKRYYYPLQYPAKEALPVDCIPGSFFLGKTEVFKEVNYLDDQTFLYYEETILGEKVKRALRQNYIIQALAYEHNASKTIGLFVSHLEKHQYLLESKLRFWKAYKNAGWAYLTTLKMLYQVWKVEFFVFYWVKKLVNDSIKPIINGLFNKPEEAEVQTIFDCIAVPVYANNDLHERRLRN</sequence>
<dbReference type="GO" id="GO:0016757">
    <property type="term" value="F:glycosyltransferase activity"/>
    <property type="evidence" value="ECO:0007669"/>
    <property type="project" value="UniProtKB-KW"/>
</dbReference>
<proteinExistence type="inferred from homology"/>
<gene>
    <name evidence="6" type="ORF">CLV93_110108</name>
    <name evidence="5" type="ORF">JCM18694_18370</name>
</gene>
<evidence type="ECO:0000256" key="3">
    <source>
        <dbReference type="ARBA" id="ARBA00022679"/>
    </source>
</evidence>
<dbReference type="Proteomes" id="UP000396862">
    <property type="component" value="Unassembled WGS sequence"/>
</dbReference>
<evidence type="ECO:0000313" key="5">
    <source>
        <dbReference type="EMBL" id="GET21591.1"/>
    </source>
</evidence>
<keyword evidence="2" id="KW-0328">Glycosyltransferase</keyword>
<reference evidence="6 7" key="1">
    <citation type="submission" date="2018-03" db="EMBL/GenBank/DDBJ databases">
        <title>Genomic Encyclopedia of Archaeal and Bacterial Type Strains, Phase II (KMG-II): from individual species to whole genera.</title>
        <authorList>
            <person name="Goeker M."/>
        </authorList>
    </citation>
    <scope>NUCLEOTIDE SEQUENCE [LARGE SCALE GENOMIC DNA]</scope>
    <source>
        <strain evidence="6 7">DSM 27267</strain>
    </source>
</reference>
<dbReference type="Pfam" id="PF00535">
    <property type="entry name" value="Glycos_transf_2"/>
    <property type="match status" value="1"/>
</dbReference>
<dbReference type="InterPro" id="IPR001173">
    <property type="entry name" value="Glyco_trans_2-like"/>
</dbReference>
<comment type="similarity">
    <text evidence="1">Belongs to the glycosyltransferase 2 family.</text>
</comment>
<keyword evidence="3 5" id="KW-0808">Transferase</keyword>
<evidence type="ECO:0000313" key="6">
    <source>
        <dbReference type="EMBL" id="PSK81324.1"/>
    </source>
</evidence>
<evidence type="ECO:0000256" key="1">
    <source>
        <dbReference type="ARBA" id="ARBA00006739"/>
    </source>
</evidence>
<comment type="caution">
    <text evidence="6">The sequence shown here is derived from an EMBL/GenBank/DDBJ whole genome shotgun (WGS) entry which is preliminary data.</text>
</comment>
<dbReference type="EMBL" id="BLAU01000001">
    <property type="protein sequence ID" value="GET21591.1"/>
    <property type="molecule type" value="Genomic_DNA"/>
</dbReference>
<accession>A0A2P8C8N4</accession>
<dbReference type="RefSeq" id="WP_106543315.1">
    <property type="nucleotide sequence ID" value="NZ_BLAU01000001.1"/>
</dbReference>
<dbReference type="Proteomes" id="UP000240621">
    <property type="component" value="Unassembled WGS sequence"/>
</dbReference>
<dbReference type="PANTHER" id="PTHR43179:SF12">
    <property type="entry name" value="GALACTOFURANOSYLTRANSFERASE GLFT2"/>
    <property type="match status" value="1"/>
</dbReference>
<evidence type="ECO:0000313" key="8">
    <source>
        <dbReference type="Proteomes" id="UP000396862"/>
    </source>
</evidence>
<protein>
    <submittedName>
        <fullName evidence="5">Glycosyl transferase</fullName>
    </submittedName>
</protein>
<dbReference type="Gene3D" id="3.90.550.10">
    <property type="entry name" value="Spore Coat Polysaccharide Biosynthesis Protein SpsA, Chain A"/>
    <property type="match status" value="1"/>
</dbReference>
<dbReference type="InterPro" id="IPR029044">
    <property type="entry name" value="Nucleotide-diphossugar_trans"/>
</dbReference>
<keyword evidence="8" id="KW-1185">Reference proteome</keyword>
<name>A0A2P8C8N4_9BACT</name>
<dbReference type="PANTHER" id="PTHR43179">
    <property type="entry name" value="RHAMNOSYLTRANSFERASE WBBL"/>
    <property type="match status" value="1"/>
</dbReference>
<evidence type="ECO:0000256" key="2">
    <source>
        <dbReference type="ARBA" id="ARBA00022676"/>
    </source>
</evidence>